<evidence type="ECO:0000256" key="2">
    <source>
        <dbReference type="ARBA" id="ARBA00022540"/>
    </source>
</evidence>
<comment type="similarity">
    <text evidence="1 5">Belongs to the IF-3 family.</text>
</comment>
<proteinExistence type="inferred from homology"/>
<dbReference type="InterPro" id="IPR019814">
    <property type="entry name" value="Translation_initiation_fac_3_N"/>
</dbReference>
<dbReference type="EMBL" id="LBUX01000017">
    <property type="protein sequence ID" value="KKQ73993.1"/>
    <property type="molecule type" value="Genomic_DNA"/>
</dbReference>
<protein>
    <recommendedName>
        <fullName evidence="4 5">Translation initiation factor IF-3</fullName>
    </recommendedName>
</protein>
<comment type="function">
    <text evidence="5">IF-3 binds to the 30S ribosomal subunit and shifts the equilibrium between 70S ribosomes and their 50S and 30S subunits in favor of the free subunits, thus enhancing the availability of 30S subunits on which protein synthesis initiation begins.</text>
</comment>
<dbReference type="SUPFAM" id="SSF55200">
    <property type="entry name" value="Translation initiation factor IF3, C-terminal domain"/>
    <property type="match status" value="1"/>
</dbReference>
<dbReference type="InterPro" id="IPR019813">
    <property type="entry name" value="Translation_initiation_fac3_CS"/>
</dbReference>
<dbReference type="NCBIfam" id="TIGR00168">
    <property type="entry name" value="infC"/>
    <property type="match status" value="1"/>
</dbReference>
<evidence type="ECO:0000313" key="9">
    <source>
        <dbReference type="Proteomes" id="UP000034498"/>
    </source>
</evidence>
<dbReference type="InterPro" id="IPR036787">
    <property type="entry name" value="T_IF-3_N_sf"/>
</dbReference>
<dbReference type="Gene3D" id="3.30.110.10">
    <property type="entry name" value="Translation initiation factor 3 (IF-3), C-terminal domain"/>
    <property type="match status" value="1"/>
</dbReference>
<dbReference type="InterPro" id="IPR001288">
    <property type="entry name" value="Translation_initiation_fac_3"/>
</dbReference>
<dbReference type="PANTHER" id="PTHR10938:SF0">
    <property type="entry name" value="TRANSLATION INITIATION FACTOR IF-3, MITOCHONDRIAL"/>
    <property type="match status" value="1"/>
</dbReference>
<dbReference type="Proteomes" id="UP000034498">
    <property type="component" value="Unassembled WGS sequence"/>
</dbReference>
<feature type="domain" description="Translation initiation factor 3 N-terminal" evidence="7">
    <location>
        <begin position="3"/>
        <end position="39"/>
    </location>
</feature>
<dbReference type="GO" id="GO:0032790">
    <property type="term" value="P:ribosome disassembly"/>
    <property type="evidence" value="ECO:0007669"/>
    <property type="project" value="TreeGrafter"/>
</dbReference>
<evidence type="ECO:0000259" key="7">
    <source>
        <dbReference type="Pfam" id="PF05198"/>
    </source>
</evidence>
<dbReference type="Pfam" id="PF00707">
    <property type="entry name" value="IF3_C"/>
    <property type="match status" value="1"/>
</dbReference>
<keyword evidence="3 5" id="KW-0648">Protein biosynthesis</keyword>
<organism evidence="8 9">
    <name type="scientific">Berkelbacteria bacterium GW2011_GWB1_38_5</name>
    <dbReference type="NCBI Taxonomy" id="1618336"/>
    <lineage>
        <taxon>Bacteria</taxon>
        <taxon>Candidatus Berkelbacteria</taxon>
    </lineage>
</organism>
<dbReference type="InterPro" id="IPR019815">
    <property type="entry name" value="Translation_initiation_fac_3_C"/>
</dbReference>
<dbReference type="PROSITE" id="PS00938">
    <property type="entry name" value="IF3"/>
    <property type="match status" value="1"/>
</dbReference>
<dbReference type="GO" id="GO:0003743">
    <property type="term" value="F:translation initiation factor activity"/>
    <property type="evidence" value="ECO:0007669"/>
    <property type="project" value="UniProtKB-UniRule"/>
</dbReference>
<dbReference type="GO" id="GO:0005737">
    <property type="term" value="C:cytoplasm"/>
    <property type="evidence" value="ECO:0007669"/>
    <property type="project" value="UniProtKB-SubCell"/>
</dbReference>
<comment type="caution">
    <text evidence="8">The sequence shown here is derived from an EMBL/GenBank/DDBJ whole genome shotgun (WGS) entry which is preliminary data.</text>
</comment>
<dbReference type="AlphaFoldDB" id="A0A0G0K2P8"/>
<evidence type="ECO:0000256" key="1">
    <source>
        <dbReference type="ARBA" id="ARBA00005439"/>
    </source>
</evidence>
<evidence type="ECO:0000256" key="5">
    <source>
        <dbReference type="RuleBase" id="RU000646"/>
    </source>
</evidence>
<evidence type="ECO:0000259" key="6">
    <source>
        <dbReference type="Pfam" id="PF00707"/>
    </source>
</evidence>
<sequence length="141" mass="16624">MILAHDAELDLVQVNTNVRPPVVKIMDYGKYQYAQEKLESRQKSKSKAPDIKEIRLSLKINQHDLDFKSRQAKKFLDNGDKVKIALKLIGREMIFKEKVKEMLERFRQNIEGEFESPIERMGNRFFVIITKSRKNNEIKNS</sequence>
<feature type="domain" description="Translation initiation factor 3 C-terminal" evidence="6">
    <location>
        <begin position="50"/>
        <end position="130"/>
    </location>
</feature>
<evidence type="ECO:0000256" key="3">
    <source>
        <dbReference type="ARBA" id="ARBA00022917"/>
    </source>
</evidence>
<reference evidence="8 9" key="1">
    <citation type="journal article" date="2015" name="Nature">
        <title>rRNA introns, odd ribosomes, and small enigmatic genomes across a large radiation of phyla.</title>
        <authorList>
            <person name="Brown C.T."/>
            <person name="Hug L.A."/>
            <person name="Thomas B.C."/>
            <person name="Sharon I."/>
            <person name="Castelle C.J."/>
            <person name="Singh A."/>
            <person name="Wilkins M.J."/>
            <person name="Williams K.H."/>
            <person name="Banfield J.F."/>
        </authorList>
    </citation>
    <scope>NUCLEOTIDE SEQUENCE [LARGE SCALE GENOMIC DNA]</scope>
</reference>
<name>A0A0G0K2P8_9BACT</name>
<dbReference type="STRING" id="1618336.US94_C0017G0006"/>
<dbReference type="Gene3D" id="3.10.20.80">
    <property type="entry name" value="Translation initiation factor 3 (IF-3), N-terminal domain"/>
    <property type="match status" value="1"/>
</dbReference>
<comment type="subunit">
    <text evidence="5">Monomer.</text>
</comment>
<comment type="subcellular location">
    <subcellularLocation>
        <location evidence="5">Cytoplasm</location>
    </subcellularLocation>
</comment>
<evidence type="ECO:0000256" key="4">
    <source>
        <dbReference type="NCBIfam" id="TIGR00168"/>
    </source>
</evidence>
<dbReference type="PATRIC" id="fig|1618336.3.peg.323"/>
<accession>A0A0G0K2P8</accession>
<dbReference type="Pfam" id="PF05198">
    <property type="entry name" value="IF3_N"/>
    <property type="match status" value="1"/>
</dbReference>
<dbReference type="SUPFAM" id="SSF54364">
    <property type="entry name" value="Translation initiation factor IF3, N-terminal domain"/>
    <property type="match status" value="1"/>
</dbReference>
<dbReference type="GO" id="GO:0043022">
    <property type="term" value="F:ribosome binding"/>
    <property type="evidence" value="ECO:0007669"/>
    <property type="project" value="TreeGrafter"/>
</dbReference>
<dbReference type="InterPro" id="IPR036788">
    <property type="entry name" value="T_IF-3_C_sf"/>
</dbReference>
<keyword evidence="2 5" id="KW-0396">Initiation factor</keyword>
<gene>
    <name evidence="8" type="ORF">US94_C0017G0006</name>
</gene>
<dbReference type="PANTHER" id="PTHR10938">
    <property type="entry name" value="TRANSLATION INITIATION FACTOR IF-3"/>
    <property type="match status" value="1"/>
</dbReference>
<evidence type="ECO:0000313" key="8">
    <source>
        <dbReference type="EMBL" id="KKQ73993.1"/>
    </source>
</evidence>